<name>A0AAD8J864_9APIA</name>
<evidence type="ECO:0000313" key="2">
    <source>
        <dbReference type="EMBL" id="KAK1399472.1"/>
    </source>
</evidence>
<dbReference type="EMBL" id="JAUIZM010000002">
    <property type="protein sequence ID" value="KAK1399472.1"/>
    <property type="molecule type" value="Genomic_DNA"/>
</dbReference>
<proteinExistence type="predicted"/>
<evidence type="ECO:0008006" key="4">
    <source>
        <dbReference type="Google" id="ProtNLM"/>
    </source>
</evidence>
<reference evidence="2" key="1">
    <citation type="submission" date="2023-02" db="EMBL/GenBank/DDBJ databases">
        <title>Genome of toxic invasive species Heracleum sosnowskyi carries increased number of genes despite the absence of recent whole-genome duplications.</title>
        <authorList>
            <person name="Schelkunov M."/>
            <person name="Shtratnikova V."/>
            <person name="Makarenko M."/>
            <person name="Klepikova A."/>
            <person name="Omelchenko D."/>
            <person name="Novikova G."/>
            <person name="Obukhova E."/>
            <person name="Bogdanov V."/>
            <person name="Penin A."/>
            <person name="Logacheva M."/>
        </authorList>
    </citation>
    <scope>NUCLEOTIDE SEQUENCE</scope>
    <source>
        <strain evidence="2">Hsosn_3</strain>
        <tissue evidence="2">Leaf</tissue>
    </source>
</reference>
<keyword evidence="1" id="KW-0812">Transmembrane</keyword>
<dbReference type="Proteomes" id="UP001237642">
    <property type="component" value="Unassembled WGS sequence"/>
</dbReference>
<dbReference type="AlphaFoldDB" id="A0AAD8J864"/>
<accession>A0AAD8J864</accession>
<keyword evidence="1" id="KW-0472">Membrane</keyword>
<keyword evidence="1" id="KW-1133">Transmembrane helix</keyword>
<sequence>MVTHNDVSLPPSATRRGFRNCFRYFCYCFFFYIFTVFVLLGIFTLVLNLLGKTPLDGDIPSIEIHRITVSNFNLSNPITAHWKINMTMQNNCSSFEFSKSTISIFHETKEEALWMMSLKKFDMRPKNSTFHFALDFWGSSADVDNTTLRSIGENITNNLGAVKFNVQFKADKPRTTKLKHSIEKLWFESKINMLIIGCDVLLRFGPVDKTHADMSKADSQECVLVTYDLF</sequence>
<keyword evidence="3" id="KW-1185">Reference proteome</keyword>
<feature type="transmembrane region" description="Helical" evidence="1">
    <location>
        <begin position="24"/>
        <end position="50"/>
    </location>
</feature>
<protein>
    <recommendedName>
        <fullName evidence="4">Late embryogenesis abundant protein LEA-2 subgroup domain-containing protein</fullName>
    </recommendedName>
</protein>
<reference evidence="2" key="2">
    <citation type="submission" date="2023-05" db="EMBL/GenBank/DDBJ databases">
        <authorList>
            <person name="Schelkunov M.I."/>
        </authorList>
    </citation>
    <scope>NUCLEOTIDE SEQUENCE</scope>
    <source>
        <strain evidence="2">Hsosn_3</strain>
        <tissue evidence="2">Leaf</tissue>
    </source>
</reference>
<evidence type="ECO:0000313" key="3">
    <source>
        <dbReference type="Proteomes" id="UP001237642"/>
    </source>
</evidence>
<evidence type="ECO:0000256" key="1">
    <source>
        <dbReference type="SAM" id="Phobius"/>
    </source>
</evidence>
<comment type="caution">
    <text evidence="2">The sequence shown here is derived from an EMBL/GenBank/DDBJ whole genome shotgun (WGS) entry which is preliminary data.</text>
</comment>
<organism evidence="2 3">
    <name type="scientific">Heracleum sosnowskyi</name>
    <dbReference type="NCBI Taxonomy" id="360622"/>
    <lineage>
        <taxon>Eukaryota</taxon>
        <taxon>Viridiplantae</taxon>
        <taxon>Streptophyta</taxon>
        <taxon>Embryophyta</taxon>
        <taxon>Tracheophyta</taxon>
        <taxon>Spermatophyta</taxon>
        <taxon>Magnoliopsida</taxon>
        <taxon>eudicotyledons</taxon>
        <taxon>Gunneridae</taxon>
        <taxon>Pentapetalae</taxon>
        <taxon>asterids</taxon>
        <taxon>campanulids</taxon>
        <taxon>Apiales</taxon>
        <taxon>Apiaceae</taxon>
        <taxon>Apioideae</taxon>
        <taxon>apioid superclade</taxon>
        <taxon>Tordylieae</taxon>
        <taxon>Tordyliinae</taxon>
        <taxon>Heracleum</taxon>
    </lineage>
</organism>
<gene>
    <name evidence="2" type="ORF">POM88_009335</name>
</gene>